<evidence type="ECO:0000256" key="3">
    <source>
        <dbReference type="ARBA" id="ARBA00022448"/>
    </source>
</evidence>
<sequence>MSAYVRTHANDDESKFSPALAQEPHAPWHSPVPYLFSGLAAMLGLIAFAILIRLACSFCKLLGFLQGNQEEEARRDLEAQNTPPPPYIHDEKFFEVMAGEERPTFLAISMWLCRVLFHPRLLDIEPETLPDGTINLMIWHCTIPGKAGNLRLSSSQRTRTSQDLIM</sequence>
<name>A0AAN9FS31_CROPI</name>
<evidence type="ECO:0000256" key="5">
    <source>
        <dbReference type="ARBA" id="ARBA00022970"/>
    </source>
</evidence>
<evidence type="ECO:0000256" key="2">
    <source>
        <dbReference type="ARBA" id="ARBA00009977"/>
    </source>
</evidence>
<keyword evidence="7 8" id="KW-0472">Membrane</keyword>
<accession>A0AAN9FS31</accession>
<feature type="transmembrane region" description="Helical" evidence="8">
    <location>
        <begin position="34"/>
        <end position="56"/>
    </location>
</feature>
<evidence type="ECO:0000256" key="7">
    <source>
        <dbReference type="ARBA" id="ARBA00023136"/>
    </source>
</evidence>
<dbReference type="InterPro" id="IPR040359">
    <property type="entry name" value="GDU"/>
</dbReference>
<evidence type="ECO:0000313" key="9">
    <source>
        <dbReference type="EMBL" id="KAK7281585.1"/>
    </source>
</evidence>
<dbReference type="GO" id="GO:0016020">
    <property type="term" value="C:membrane"/>
    <property type="evidence" value="ECO:0007669"/>
    <property type="project" value="UniProtKB-SubCell"/>
</dbReference>
<dbReference type="GO" id="GO:0080143">
    <property type="term" value="P:regulation of amino acid export"/>
    <property type="evidence" value="ECO:0007669"/>
    <property type="project" value="InterPro"/>
</dbReference>
<keyword evidence="6 8" id="KW-1133">Transmembrane helix</keyword>
<protein>
    <submittedName>
        <fullName evidence="9">Uncharacterized protein</fullName>
    </submittedName>
</protein>
<dbReference type="Proteomes" id="UP001372338">
    <property type="component" value="Unassembled WGS sequence"/>
</dbReference>
<keyword evidence="3" id="KW-0813">Transport</keyword>
<keyword evidence="10" id="KW-1185">Reference proteome</keyword>
<evidence type="ECO:0000313" key="10">
    <source>
        <dbReference type="Proteomes" id="UP001372338"/>
    </source>
</evidence>
<evidence type="ECO:0000256" key="4">
    <source>
        <dbReference type="ARBA" id="ARBA00022692"/>
    </source>
</evidence>
<dbReference type="AlphaFoldDB" id="A0AAN9FS31"/>
<dbReference type="PANTHER" id="PTHR33228">
    <property type="entry name" value="PROTEIN GLUTAMINE DUMPER 4-RELATED"/>
    <property type="match status" value="1"/>
</dbReference>
<comment type="similarity">
    <text evidence="2">Belongs to the GLUTAMINE DUMPER 1 (TC 9.B.60) family.</text>
</comment>
<evidence type="ECO:0000256" key="8">
    <source>
        <dbReference type="SAM" id="Phobius"/>
    </source>
</evidence>
<keyword evidence="5" id="KW-0029">Amino-acid transport</keyword>
<gene>
    <name evidence="9" type="ORF">RIF29_09704</name>
</gene>
<organism evidence="9 10">
    <name type="scientific">Crotalaria pallida</name>
    <name type="common">Smooth rattlebox</name>
    <name type="synonym">Crotalaria striata</name>
    <dbReference type="NCBI Taxonomy" id="3830"/>
    <lineage>
        <taxon>Eukaryota</taxon>
        <taxon>Viridiplantae</taxon>
        <taxon>Streptophyta</taxon>
        <taxon>Embryophyta</taxon>
        <taxon>Tracheophyta</taxon>
        <taxon>Spermatophyta</taxon>
        <taxon>Magnoliopsida</taxon>
        <taxon>eudicotyledons</taxon>
        <taxon>Gunneridae</taxon>
        <taxon>Pentapetalae</taxon>
        <taxon>rosids</taxon>
        <taxon>fabids</taxon>
        <taxon>Fabales</taxon>
        <taxon>Fabaceae</taxon>
        <taxon>Papilionoideae</taxon>
        <taxon>50 kb inversion clade</taxon>
        <taxon>genistoids sensu lato</taxon>
        <taxon>core genistoids</taxon>
        <taxon>Crotalarieae</taxon>
        <taxon>Crotalaria</taxon>
    </lineage>
</organism>
<dbReference type="PANTHER" id="PTHR33228:SF77">
    <property type="entry name" value="PROTEIN GLUTAMINE DUMPER 2"/>
    <property type="match status" value="1"/>
</dbReference>
<dbReference type="GO" id="GO:0006865">
    <property type="term" value="P:amino acid transport"/>
    <property type="evidence" value="ECO:0007669"/>
    <property type="project" value="UniProtKB-KW"/>
</dbReference>
<reference evidence="9 10" key="1">
    <citation type="submission" date="2024-01" db="EMBL/GenBank/DDBJ databases">
        <title>The genomes of 5 underutilized Papilionoideae crops provide insights into root nodulation and disease resistanc.</title>
        <authorList>
            <person name="Yuan L."/>
        </authorList>
    </citation>
    <scope>NUCLEOTIDE SEQUENCE [LARGE SCALE GENOMIC DNA]</scope>
    <source>
        <strain evidence="9">ZHUSHIDOU_FW_LH</strain>
        <tissue evidence="9">Leaf</tissue>
    </source>
</reference>
<evidence type="ECO:0000256" key="1">
    <source>
        <dbReference type="ARBA" id="ARBA00004167"/>
    </source>
</evidence>
<evidence type="ECO:0000256" key="6">
    <source>
        <dbReference type="ARBA" id="ARBA00022989"/>
    </source>
</evidence>
<comment type="caution">
    <text evidence="9">The sequence shown here is derived from an EMBL/GenBank/DDBJ whole genome shotgun (WGS) entry which is preliminary data.</text>
</comment>
<dbReference type="EMBL" id="JAYWIO010000002">
    <property type="protein sequence ID" value="KAK7281585.1"/>
    <property type="molecule type" value="Genomic_DNA"/>
</dbReference>
<keyword evidence="4 8" id="KW-0812">Transmembrane</keyword>
<proteinExistence type="inferred from homology"/>
<comment type="subcellular location">
    <subcellularLocation>
        <location evidence="1">Membrane</location>
        <topology evidence="1">Single-pass membrane protein</topology>
    </subcellularLocation>
</comment>